<evidence type="ECO:0000313" key="8">
    <source>
        <dbReference type="Proteomes" id="UP000694865"/>
    </source>
</evidence>
<feature type="non-terminal residue" evidence="9">
    <location>
        <position position="1"/>
    </location>
</feature>
<dbReference type="Pfam" id="PF01062">
    <property type="entry name" value="Bestrophin"/>
    <property type="match status" value="1"/>
</dbReference>
<dbReference type="InterPro" id="IPR000615">
    <property type="entry name" value="Bestrophin"/>
</dbReference>
<proteinExistence type="inferred from homology"/>
<dbReference type="Proteomes" id="UP000694865">
    <property type="component" value="Unplaced"/>
</dbReference>
<evidence type="ECO:0000256" key="4">
    <source>
        <dbReference type="ARBA" id="ARBA00023136"/>
    </source>
</evidence>
<dbReference type="PANTHER" id="PTHR10736">
    <property type="entry name" value="BESTROPHIN"/>
    <property type="match status" value="1"/>
</dbReference>
<dbReference type="RefSeq" id="XP_006814482.1">
    <property type="nucleotide sequence ID" value="XM_006814419.1"/>
</dbReference>
<evidence type="ECO:0000256" key="1">
    <source>
        <dbReference type="ARBA" id="ARBA00004370"/>
    </source>
</evidence>
<keyword evidence="2" id="KW-0812">Transmembrane</keyword>
<comment type="similarity">
    <text evidence="5 6">Belongs to the anion channel-forming bestrophin (TC 1.A.46) family. Calcium-sensitive chloride channel subfamily.</text>
</comment>
<comment type="subcellular location">
    <subcellularLocation>
        <location evidence="6">Cell membrane</location>
        <topology evidence="6">Multi-pass membrane protein</topology>
    </subcellularLocation>
    <subcellularLocation>
        <location evidence="1">Membrane</location>
    </subcellularLocation>
</comment>
<accession>A0ABM0M391</accession>
<keyword evidence="8" id="KW-1185">Reference proteome</keyword>
<evidence type="ECO:0000313" key="9">
    <source>
        <dbReference type="RefSeq" id="XP_006814482.1"/>
    </source>
</evidence>
<name>A0ABM0M391_SACKO</name>
<keyword evidence="6" id="KW-0869">Chloride channel</keyword>
<evidence type="ECO:0000256" key="3">
    <source>
        <dbReference type="ARBA" id="ARBA00022989"/>
    </source>
</evidence>
<reference evidence="9" key="1">
    <citation type="submission" date="2025-08" db="UniProtKB">
        <authorList>
            <consortium name="RefSeq"/>
        </authorList>
    </citation>
    <scope>IDENTIFICATION</scope>
    <source>
        <tissue evidence="9">Testes</tissue>
    </source>
</reference>
<dbReference type="PANTHER" id="PTHR10736:SF65">
    <property type="entry name" value="BESTROPHIN 1, ISOFORM C-RELATED"/>
    <property type="match status" value="1"/>
</dbReference>
<protein>
    <recommendedName>
        <fullName evidence="6">Bestrophin homolog</fullName>
    </recommendedName>
</protein>
<evidence type="ECO:0000256" key="2">
    <source>
        <dbReference type="ARBA" id="ARBA00022692"/>
    </source>
</evidence>
<keyword evidence="6" id="KW-0406">Ion transport</keyword>
<evidence type="ECO:0000256" key="6">
    <source>
        <dbReference type="RuleBase" id="RU363126"/>
    </source>
</evidence>
<gene>
    <name evidence="9" type="primary">LOC102805500</name>
</gene>
<evidence type="ECO:0000256" key="5">
    <source>
        <dbReference type="ARBA" id="ARBA00034769"/>
    </source>
</evidence>
<comment type="function">
    <text evidence="6">Forms chloride channels.</text>
</comment>
<sequence>VAESIMNPYGADDDDFELNYLIDRNYQVALLIVDNLHGRIPTLEKDKHWDEPKFELPYTVATLRGRLARTWLGSTVDVLLKAKDFVIAVPNSIISIGHYGNNSSKDRGDIESKGKKDTGTELKKETKDGEEDPVCSVTVEVETDSDKDAAPGTSKKEDVQTEDEKVTEVDNKDKAREKRKEVMFRKKTEVVVTPSGAKVEIVGSTSPNVVV</sequence>
<dbReference type="InterPro" id="IPR021134">
    <property type="entry name" value="Bestrophin-like"/>
</dbReference>
<keyword evidence="6" id="KW-0813">Transport</keyword>
<keyword evidence="3" id="KW-1133">Transmembrane helix</keyword>
<evidence type="ECO:0000256" key="7">
    <source>
        <dbReference type="SAM" id="MobiDB-lite"/>
    </source>
</evidence>
<feature type="region of interest" description="Disordered" evidence="7">
    <location>
        <begin position="98"/>
        <end position="177"/>
    </location>
</feature>
<keyword evidence="6" id="KW-0407">Ion channel</keyword>
<feature type="compositionally biased region" description="Basic and acidic residues" evidence="7">
    <location>
        <begin position="144"/>
        <end position="177"/>
    </location>
</feature>
<keyword evidence="6" id="KW-1003">Cell membrane</keyword>
<organism evidence="8 9">
    <name type="scientific">Saccoglossus kowalevskii</name>
    <name type="common">Acorn worm</name>
    <dbReference type="NCBI Taxonomy" id="10224"/>
    <lineage>
        <taxon>Eukaryota</taxon>
        <taxon>Metazoa</taxon>
        <taxon>Hemichordata</taxon>
        <taxon>Enteropneusta</taxon>
        <taxon>Harrimaniidae</taxon>
        <taxon>Saccoglossus</taxon>
    </lineage>
</organism>
<keyword evidence="4" id="KW-0472">Membrane</keyword>
<keyword evidence="6" id="KW-0868">Chloride</keyword>
<dbReference type="GeneID" id="102805500"/>
<feature type="compositionally biased region" description="Basic and acidic residues" evidence="7">
    <location>
        <begin position="104"/>
        <end position="127"/>
    </location>
</feature>